<protein>
    <recommendedName>
        <fullName evidence="4">dTTP/UTP pyrophosphatase</fullName>
        <shortName evidence="4">dTTPase/UTPase</shortName>
        <ecNumber evidence="4">3.6.1.9</ecNumber>
    </recommendedName>
    <alternativeName>
        <fullName evidence="4">Nucleoside triphosphate pyrophosphatase</fullName>
    </alternativeName>
    <alternativeName>
        <fullName evidence="4">Nucleotide pyrophosphatase</fullName>
        <shortName evidence="4">Nucleotide PPase</shortName>
    </alternativeName>
</protein>
<keyword evidence="6" id="KW-1185">Reference proteome</keyword>
<comment type="cofactor">
    <cofactor evidence="1 4">
        <name>a divalent metal cation</name>
        <dbReference type="ChEBI" id="CHEBI:60240"/>
    </cofactor>
</comment>
<reference evidence="5 6" key="1">
    <citation type="submission" date="2011-11" db="EMBL/GenBank/DDBJ databases">
        <title>Improved High-Quality Draft sequence of Beggiatoa alba B18lD.</title>
        <authorList>
            <consortium name="US DOE Joint Genome Institute"/>
            <person name="Lucas S."/>
            <person name="Han J."/>
            <person name="Lapidus A."/>
            <person name="Cheng J.-F."/>
            <person name="Goodwin L."/>
            <person name="Pitluck S."/>
            <person name="Peters L."/>
            <person name="Mikhailova N."/>
            <person name="Held B."/>
            <person name="Detter J.C."/>
            <person name="Han C."/>
            <person name="Tapia R."/>
            <person name="Land M."/>
            <person name="Hauser L."/>
            <person name="Kyrpides N."/>
            <person name="Ivanova N."/>
            <person name="Pagani I."/>
            <person name="Samuel K."/>
            <person name="Teske A."/>
            <person name="Mueller J."/>
            <person name="Woyke T."/>
        </authorList>
    </citation>
    <scope>NUCLEOTIDE SEQUENCE [LARGE SCALE GENOMIC DNA]</scope>
    <source>
        <strain evidence="5 6">B18LD</strain>
    </source>
</reference>
<feature type="site" description="Important for substrate specificity" evidence="4">
    <location>
        <position position="69"/>
    </location>
</feature>
<dbReference type="EMBL" id="JH600070">
    <property type="protein sequence ID" value="EIJ42207.1"/>
    <property type="molecule type" value="Genomic_DNA"/>
</dbReference>
<dbReference type="CDD" id="cd00555">
    <property type="entry name" value="Maf"/>
    <property type="match status" value="1"/>
</dbReference>
<dbReference type="Proteomes" id="UP000005744">
    <property type="component" value="Unassembled WGS sequence"/>
</dbReference>
<dbReference type="PIRSF" id="PIRSF006305">
    <property type="entry name" value="Maf"/>
    <property type="match status" value="1"/>
</dbReference>
<keyword evidence="4" id="KW-0963">Cytoplasm</keyword>
<comment type="catalytic activity">
    <reaction evidence="4">
        <text>UTP + H2O = UMP + diphosphate + H(+)</text>
        <dbReference type="Rhea" id="RHEA:29395"/>
        <dbReference type="ChEBI" id="CHEBI:15377"/>
        <dbReference type="ChEBI" id="CHEBI:15378"/>
        <dbReference type="ChEBI" id="CHEBI:33019"/>
        <dbReference type="ChEBI" id="CHEBI:46398"/>
        <dbReference type="ChEBI" id="CHEBI:57865"/>
        <dbReference type="EC" id="3.6.1.9"/>
    </reaction>
</comment>
<dbReference type="eggNOG" id="COG0424">
    <property type="taxonomic scope" value="Bacteria"/>
</dbReference>
<feature type="site" description="Important for substrate specificity" evidence="4">
    <location>
        <position position="10"/>
    </location>
</feature>
<dbReference type="GO" id="GO:0036218">
    <property type="term" value="F:dTTP diphosphatase activity"/>
    <property type="evidence" value="ECO:0007669"/>
    <property type="project" value="RHEA"/>
</dbReference>
<evidence type="ECO:0000256" key="4">
    <source>
        <dbReference type="HAMAP-Rule" id="MF_00528"/>
    </source>
</evidence>
<dbReference type="STRING" id="395493.BegalDRAFT_1311"/>
<accession>I3CF14</accession>
<evidence type="ECO:0000313" key="5">
    <source>
        <dbReference type="EMBL" id="EIJ42207.1"/>
    </source>
</evidence>
<sequence>MIYLASQSPRRCELLAQIQVNFQQLSVDVDETPFLNEAPVDYVSRLALMKAQVGFRQSQAHYPVLGADTSVICDGVIFGKPQDAEDAKRMLSQLAGKTHQVMTGVALVSANSEQVLVNQNRVTFRPLSVLEIERYVATGEPLDKAGSYAVQGLASVFITQIVGSYSGIMGLPLYETALLLAQAQVPVWTTSL</sequence>
<dbReference type="PANTHER" id="PTHR43213:SF5">
    <property type="entry name" value="BIFUNCTIONAL DTTP_UTP PYROPHOSPHATASE_METHYLTRANSFERASE PROTEIN-RELATED"/>
    <property type="match status" value="1"/>
</dbReference>
<dbReference type="RefSeq" id="WP_002684943.1">
    <property type="nucleotide sequence ID" value="NZ_JH600070.1"/>
</dbReference>
<dbReference type="InterPro" id="IPR029001">
    <property type="entry name" value="ITPase-like_fam"/>
</dbReference>
<organism evidence="5 6">
    <name type="scientific">Beggiatoa alba B18LD</name>
    <dbReference type="NCBI Taxonomy" id="395493"/>
    <lineage>
        <taxon>Bacteria</taxon>
        <taxon>Pseudomonadati</taxon>
        <taxon>Pseudomonadota</taxon>
        <taxon>Gammaproteobacteria</taxon>
        <taxon>Thiotrichales</taxon>
        <taxon>Thiotrichaceae</taxon>
        <taxon>Beggiatoa</taxon>
    </lineage>
</organism>
<dbReference type="PANTHER" id="PTHR43213">
    <property type="entry name" value="BIFUNCTIONAL DTTP/UTP PYROPHOSPHATASE/METHYLTRANSFERASE PROTEIN-RELATED"/>
    <property type="match status" value="1"/>
</dbReference>
<dbReference type="OrthoDB" id="9807767at2"/>
<dbReference type="AlphaFoldDB" id="I3CF14"/>
<dbReference type="Pfam" id="PF02545">
    <property type="entry name" value="Maf"/>
    <property type="match status" value="1"/>
</dbReference>
<evidence type="ECO:0000256" key="1">
    <source>
        <dbReference type="ARBA" id="ARBA00001968"/>
    </source>
</evidence>
<dbReference type="GO" id="GO:0036221">
    <property type="term" value="F:UTP diphosphatase activity"/>
    <property type="evidence" value="ECO:0007669"/>
    <property type="project" value="RHEA"/>
</dbReference>
<evidence type="ECO:0000256" key="2">
    <source>
        <dbReference type="ARBA" id="ARBA00022801"/>
    </source>
</evidence>
<evidence type="ECO:0000256" key="3">
    <source>
        <dbReference type="ARBA" id="ARBA00023080"/>
    </source>
</evidence>
<dbReference type="SUPFAM" id="SSF52972">
    <property type="entry name" value="ITPase-like"/>
    <property type="match status" value="1"/>
</dbReference>
<dbReference type="NCBIfam" id="TIGR00172">
    <property type="entry name" value="maf"/>
    <property type="match status" value="1"/>
</dbReference>
<dbReference type="Gene3D" id="3.90.950.10">
    <property type="match status" value="1"/>
</dbReference>
<dbReference type="GO" id="GO:0005737">
    <property type="term" value="C:cytoplasm"/>
    <property type="evidence" value="ECO:0007669"/>
    <property type="project" value="UniProtKB-SubCell"/>
</dbReference>
<evidence type="ECO:0000313" key="6">
    <source>
        <dbReference type="Proteomes" id="UP000005744"/>
    </source>
</evidence>
<comment type="catalytic activity">
    <reaction evidence="4">
        <text>dTTP + H2O = dTMP + diphosphate + H(+)</text>
        <dbReference type="Rhea" id="RHEA:28534"/>
        <dbReference type="ChEBI" id="CHEBI:15377"/>
        <dbReference type="ChEBI" id="CHEBI:15378"/>
        <dbReference type="ChEBI" id="CHEBI:33019"/>
        <dbReference type="ChEBI" id="CHEBI:37568"/>
        <dbReference type="ChEBI" id="CHEBI:63528"/>
        <dbReference type="EC" id="3.6.1.9"/>
    </reaction>
</comment>
<gene>
    <name evidence="5" type="ORF">BegalDRAFT_1311</name>
</gene>
<dbReference type="GO" id="GO:0009117">
    <property type="term" value="P:nucleotide metabolic process"/>
    <property type="evidence" value="ECO:0007669"/>
    <property type="project" value="UniProtKB-KW"/>
</dbReference>
<keyword evidence="2 4" id="KW-0378">Hydrolase</keyword>
<comment type="function">
    <text evidence="4">Nucleoside triphosphate pyrophosphatase that hydrolyzes dTTP and UTP. May have a dual role in cell division arrest and in preventing the incorporation of modified nucleotides into cellular nucleic acids.</text>
</comment>
<dbReference type="InterPro" id="IPR003697">
    <property type="entry name" value="Maf-like"/>
</dbReference>
<comment type="caution">
    <text evidence="4">Lacks conserved residue(s) required for the propagation of feature annotation.</text>
</comment>
<dbReference type="HAMAP" id="MF_00528">
    <property type="entry name" value="Maf"/>
    <property type="match status" value="1"/>
</dbReference>
<feature type="active site" description="Proton acceptor" evidence="4">
    <location>
        <position position="68"/>
    </location>
</feature>
<proteinExistence type="inferred from homology"/>
<keyword evidence="3 4" id="KW-0546">Nucleotide metabolism</keyword>
<dbReference type="HOGENOM" id="CLU_040416_2_1_6"/>
<comment type="subcellular location">
    <subcellularLocation>
        <location evidence="4">Cytoplasm</location>
    </subcellularLocation>
</comment>
<feature type="site" description="Important for substrate specificity" evidence="4">
    <location>
        <position position="151"/>
    </location>
</feature>
<dbReference type="EC" id="3.6.1.9" evidence="4"/>
<comment type="similarity">
    <text evidence="4">Belongs to the Maf family. YhdE subfamily.</text>
</comment>
<name>I3CF14_9GAMM</name>